<evidence type="ECO:0000313" key="2">
    <source>
        <dbReference type="EMBL" id="NYE70906.1"/>
    </source>
</evidence>
<dbReference type="AlphaFoldDB" id="A0A7Y9LCH0"/>
<evidence type="ECO:0000313" key="3">
    <source>
        <dbReference type="Proteomes" id="UP000569914"/>
    </source>
</evidence>
<reference evidence="2 3" key="1">
    <citation type="submission" date="2020-07" db="EMBL/GenBank/DDBJ databases">
        <title>Sequencing the genomes of 1000 actinobacteria strains.</title>
        <authorList>
            <person name="Klenk H.-P."/>
        </authorList>
    </citation>
    <scope>NUCLEOTIDE SEQUENCE [LARGE SCALE GENOMIC DNA]</scope>
    <source>
        <strain evidence="2 3">DSM 22083</strain>
    </source>
</reference>
<keyword evidence="1" id="KW-0812">Transmembrane</keyword>
<dbReference type="Proteomes" id="UP000569914">
    <property type="component" value="Unassembled WGS sequence"/>
</dbReference>
<keyword evidence="3" id="KW-1185">Reference proteome</keyword>
<feature type="transmembrane region" description="Helical" evidence="1">
    <location>
        <begin position="162"/>
        <end position="183"/>
    </location>
</feature>
<sequence>MSSSPETVAGRDSDTVAGSARPLRNLYYLRFGFAVVWALLVLAFARTINPAVVVLLVSYPLFDVVAAMIDFRSSGAVRPRVPLYLNMALSLLTAAGLAVAVTAGIPAVLRIWGIWAITAGIVQVIVAIRRYRLGGQWAMILSGSISVLAGTSFLLMAGGPNASLTTVAGYATLGGVFFLISAIRLHRVAARGR</sequence>
<organism evidence="2 3">
    <name type="scientific">Microlunatus parietis</name>
    <dbReference type="NCBI Taxonomy" id="682979"/>
    <lineage>
        <taxon>Bacteria</taxon>
        <taxon>Bacillati</taxon>
        <taxon>Actinomycetota</taxon>
        <taxon>Actinomycetes</taxon>
        <taxon>Propionibacteriales</taxon>
        <taxon>Propionibacteriaceae</taxon>
        <taxon>Microlunatus</taxon>
    </lineage>
</organism>
<feature type="transmembrane region" description="Helical" evidence="1">
    <location>
        <begin position="83"/>
        <end position="105"/>
    </location>
</feature>
<feature type="transmembrane region" description="Helical" evidence="1">
    <location>
        <begin position="51"/>
        <end position="71"/>
    </location>
</feature>
<evidence type="ECO:0000256" key="1">
    <source>
        <dbReference type="SAM" id="Phobius"/>
    </source>
</evidence>
<accession>A0A7Y9LCH0</accession>
<keyword evidence="1" id="KW-1133">Transmembrane helix</keyword>
<proteinExistence type="predicted"/>
<gene>
    <name evidence="2" type="ORF">BKA15_002235</name>
</gene>
<dbReference type="RefSeq" id="WP_179750711.1">
    <property type="nucleotide sequence ID" value="NZ_JACCBU010000001.1"/>
</dbReference>
<feature type="transmembrane region" description="Helical" evidence="1">
    <location>
        <begin position="27"/>
        <end position="45"/>
    </location>
</feature>
<feature type="transmembrane region" description="Helical" evidence="1">
    <location>
        <begin position="137"/>
        <end position="156"/>
    </location>
</feature>
<protein>
    <submittedName>
        <fullName evidence="2">Uncharacterized membrane protein HdeD (DUF308 family)</fullName>
    </submittedName>
</protein>
<name>A0A7Y9LCH0_9ACTN</name>
<comment type="caution">
    <text evidence="2">The sequence shown here is derived from an EMBL/GenBank/DDBJ whole genome shotgun (WGS) entry which is preliminary data.</text>
</comment>
<dbReference type="EMBL" id="JACCBU010000001">
    <property type="protein sequence ID" value="NYE70906.1"/>
    <property type="molecule type" value="Genomic_DNA"/>
</dbReference>
<feature type="transmembrane region" description="Helical" evidence="1">
    <location>
        <begin position="111"/>
        <end position="128"/>
    </location>
</feature>
<keyword evidence="1" id="KW-0472">Membrane</keyword>